<evidence type="ECO:0000256" key="1">
    <source>
        <dbReference type="ARBA" id="ARBA00023239"/>
    </source>
</evidence>
<dbReference type="PRINTS" id="PR00146">
    <property type="entry name" value="DHPICSNTHASE"/>
</dbReference>
<dbReference type="GO" id="GO:0008747">
    <property type="term" value="F:N-acetylneuraminate lyase activity"/>
    <property type="evidence" value="ECO:0007669"/>
    <property type="project" value="UniProtKB-EC"/>
</dbReference>
<dbReference type="PANTHER" id="PTHR42849:SF1">
    <property type="entry name" value="N-ACETYLNEURAMINATE LYASE"/>
    <property type="match status" value="1"/>
</dbReference>
<dbReference type="Proteomes" id="UP000273252">
    <property type="component" value="Unassembled WGS sequence"/>
</dbReference>
<sequence length="292" mass="31514">MDFSGFYAATLTPFNKDESINYEDLQKLVQFNCESGLKGLYVGGSTAEAFLCNTEERIELLKATAEVTTGSNMTLIAHVGDISTKKSEILAKAAGNLPYDAISAVTPFYYPVGFEQLKKHYSDIVQAAGKPMIVYNFPAFSGMSLSRDQINELINLDGVVALKQTSADLYQMEQLTRANPEKTIFNGFDEILASGLVAGAKGGIGSTYNIQAQRILDINTAIEAGDVVKATALQREANQVIDALVAAGVIPGLKYVLKLKGILSSEICRRPMNQVTPENQARLAQLVEAGLC</sequence>
<dbReference type="InterPro" id="IPR002220">
    <property type="entry name" value="DapA-like"/>
</dbReference>
<feature type="binding site" evidence="5">
    <location>
        <position position="204"/>
    </location>
    <ligand>
        <name>pyruvate</name>
        <dbReference type="ChEBI" id="CHEBI:15361"/>
    </ligand>
</feature>
<proteinExistence type="inferred from homology"/>
<dbReference type="NCBIfam" id="NF003164">
    <property type="entry name" value="PRK04147.1"/>
    <property type="match status" value="1"/>
</dbReference>
<dbReference type="OrthoDB" id="199953at2"/>
<dbReference type="GO" id="GO:0019262">
    <property type="term" value="P:N-acetylneuraminate catabolic process"/>
    <property type="evidence" value="ECO:0007669"/>
    <property type="project" value="TreeGrafter"/>
</dbReference>
<reference evidence="6 7" key="1">
    <citation type="submission" date="2018-08" db="EMBL/GenBank/DDBJ databases">
        <title>Vibrio isolated from the Eastern China Marginal Seas.</title>
        <authorList>
            <person name="Li Y."/>
        </authorList>
    </citation>
    <scope>NUCLEOTIDE SEQUENCE [LARGE SCALE GENOMIC DNA]</scope>
    <source>
        <strain evidence="6 7">BEI233</strain>
    </source>
</reference>
<name>A0A3A6QWN6_9VIBR</name>
<keyword evidence="1 3" id="KW-0456">Lyase</keyword>
<keyword evidence="2" id="KW-0704">Schiff base</keyword>
<dbReference type="SUPFAM" id="SSF51569">
    <property type="entry name" value="Aldolase"/>
    <property type="match status" value="1"/>
</dbReference>
<dbReference type="Pfam" id="PF00701">
    <property type="entry name" value="DHDPS"/>
    <property type="match status" value="1"/>
</dbReference>
<dbReference type="EC" id="4.1.3.3" evidence="6"/>
<evidence type="ECO:0000256" key="2">
    <source>
        <dbReference type="ARBA" id="ARBA00023270"/>
    </source>
</evidence>
<dbReference type="PIRSF" id="PIRSF001365">
    <property type="entry name" value="DHDPS"/>
    <property type="match status" value="1"/>
</dbReference>
<evidence type="ECO:0000313" key="6">
    <source>
        <dbReference type="EMBL" id="RJX75688.1"/>
    </source>
</evidence>
<evidence type="ECO:0000256" key="3">
    <source>
        <dbReference type="PIRNR" id="PIRNR001365"/>
    </source>
</evidence>
<dbReference type="GO" id="GO:0005829">
    <property type="term" value="C:cytosol"/>
    <property type="evidence" value="ECO:0007669"/>
    <property type="project" value="TreeGrafter"/>
</dbReference>
<comment type="caution">
    <text evidence="6">The sequence shown here is derived from an EMBL/GenBank/DDBJ whole genome shotgun (WGS) entry which is preliminary data.</text>
</comment>
<dbReference type="AlphaFoldDB" id="A0A3A6QWN6"/>
<dbReference type="InterPro" id="IPR020625">
    <property type="entry name" value="Schiff_base-form_aldolases_AS"/>
</dbReference>
<feature type="binding site" evidence="5">
    <location>
        <position position="46"/>
    </location>
    <ligand>
        <name>pyruvate</name>
        <dbReference type="ChEBI" id="CHEBI:15361"/>
    </ligand>
</feature>
<dbReference type="EMBL" id="QVMU01000001">
    <property type="protein sequence ID" value="RJX75688.1"/>
    <property type="molecule type" value="Genomic_DNA"/>
</dbReference>
<dbReference type="PROSITE" id="PS00666">
    <property type="entry name" value="DHDPS_2"/>
    <property type="match status" value="1"/>
</dbReference>
<comment type="similarity">
    <text evidence="3">Belongs to the DapA family.</text>
</comment>
<feature type="active site" description="Schiff-base intermediate with substrate" evidence="4">
    <location>
        <position position="163"/>
    </location>
</feature>
<organism evidence="6 7">
    <name type="scientific">Vibrio sinensis</name>
    <dbReference type="NCBI Taxonomy" id="2302434"/>
    <lineage>
        <taxon>Bacteria</taxon>
        <taxon>Pseudomonadati</taxon>
        <taxon>Pseudomonadota</taxon>
        <taxon>Gammaproteobacteria</taxon>
        <taxon>Vibrionales</taxon>
        <taxon>Vibrionaceae</taxon>
        <taxon>Vibrio</taxon>
    </lineage>
</organism>
<gene>
    <name evidence="6" type="ORF">DZ860_03150</name>
</gene>
<dbReference type="PANTHER" id="PTHR42849">
    <property type="entry name" value="N-ACETYLNEURAMINATE LYASE"/>
    <property type="match status" value="1"/>
</dbReference>
<dbReference type="InterPro" id="IPR013785">
    <property type="entry name" value="Aldolase_TIM"/>
</dbReference>
<dbReference type="SMART" id="SM01130">
    <property type="entry name" value="DHDPS"/>
    <property type="match status" value="1"/>
</dbReference>
<evidence type="ECO:0000256" key="4">
    <source>
        <dbReference type="PIRSR" id="PIRSR001365-1"/>
    </source>
</evidence>
<evidence type="ECO:0000256" key="5">
    <source>
        <dbReference type="PIRSR" id="PIRSR001365-2"/>
    </source>
</evidence>
<evidence type="ECO:0000313" key="7">
    <source>
        <dbReference type="Proteomes" id="UP000273252"/>
    </source>
</evidence>
<feature type="active site" description="Proton donor/acceptor" evidence="4">
    <location>
        <position position="135"/>
    </location>
</feature>
<keyword evidence="7" id="KW-1185">Reference proteome</keyword>
<protein>
    <submittedName>
        <fullName evidence="6">N-acetylneuraminate lyase</fullName>
        <ecNumber evidence="6">4.1.3.3</ecNumber>
    </submittedName>
</protein>
<dbReference type="Gene3D" id="3.20.20.70">
    <property type="entry name" value="Aldolase class I"/>
    <property type="match status" value="1"/>
</dbReference>
<accession>A0A3A6QWN6</accession>
<dbReference type="RefSeq" id="WP_120029444.1">
    <property type="nucleotide sequence ID" value="NZ_QVMU01000001.1"/>
</dbReference>